<dbReference type="Pfam" id="PF09823">
    <property type="entry name" value="DUF2357"/>
    <property type="match status" value="1"/>
</dbReference>
<keyword evidence="3" id="KW-1185">Reference proteome</keyword>
<evidence type="ECO:0000313" key="2">
    <source>
        <dbReference type="EMBL" id="QHW31039.1"/>
    </source>
</evidence>
<sequence length="616" mass="72268">MTMPPRVFLSIRKHKQAEWSQDKELLLHPKGQFRGEPLSVNEFEGIQFRFESFDPNDRMLVEKFDTESLEEIKPGGSILITKQGDSDEMLVPGDYPVLVETASGGFESLYRIEPKNMNWNQLLNLRSYLEMKLTGLSFDLLKRRSGTFVDENDQIPHALKIYQHIQKSFNKLRHNLNGIVANPIRDVLQVYGPRNFSRKPDAKSQRWLSKRGSAKNTNFLMPTYFYEKHTHLTEDILENQWVKYVLKKTKLALKQLQVMFERSRSDQKSKINKKRSEVVSYQGRRARIGSAFGYDSRKWELNKLISQGEKDILHLEKGLEKIDNNLFELNKMVTHFSRYEQDECLSKVSDRLIHKKPTLRLLKDSRYAGIYRFYQSLNTLQKKDISVKQVVFPYKKTSLLFEYFVLCLIIESLEENRFSWSGGWLADESDPATMIGGLTSETVLRFERNNGEFYIELAYDTQILDPIDETISHFKANINRAPDFRISLYKNDGEFLNTLIVDAKYRHYSYLWDEHEDNDVMKQLSDYLRIWHYDVNKPVRYRLNRSAVSKVVAVYPKQQGFNPFFEKNDKTLAFVQVEPTDPVSGKRSYGFDKLNELICEFLESSLETEELHMGVT</sequence>
<dbReference type="Proteomes" id="UP000479114">
    <property type="component" value="Chromosome"/>
</dbReference>
<evidence type="ECO:0000313" key="3">
    <source>
        <dbReference type="Proteomes" id="UP000479114"/>
    </source>
</evidence>
<dbReference type="AlphaFoldDB" id="A0A6C0NXV9"/>
<organism evidence="2 3">
    <name type="scientific">Paenibacillus rhizovicinus</name>
    <dbReference type="NCBI Taxonomy" id="2704463"/>
    <lineage>
        <taxon>Bacteria</taxon>
        <taxon>Bacillati</taxon>
        <taxon>Bacillota</taxon>
        <taxon>Bacilli</taxon>
        <taxon>Bacillales</taxon>
        <taxon>Paenibacillaceae</taxon>
        <taxon>Paenibacillus</taxon>
    </lineage>
</organism>
<dbReference type="KEGG" id="prz:GZH47_09340"/>
<gene>
    <name evidence="2" type="ORF">GZH47_09340</name>
</gene>
<evidence type="ECO:0000259" key="1">
    <source>
        <dbReference type="Pfam" id="PF09823"/>
    </source>
</evidence>
<accession>A0A6C0NXV9</accession>
<reference evidence="2 3" key="1">
    <citation type="submission" date="2020-02" db="EMBL/GenBank/DDBJ databases">
        <title>Paenibacillus sp. nov., isolated from rhizosphere soil of tomato.</title>
        <authorList>
            <person name="Weon H.-Y."/>
            <person name="Lee S.A."/>
        </authorList>
    </citation>
    <scope>NUCLEOTIDE SEQUENCE [LARGE SCALE GENOMIC DNA]</scope>
    <source>
        <strain evidence="2 3">14171R-81</strain>
    </source>
</reference>
<dbReference type="InterPro" id="IPR018633">
    <property type="entry name" value="DUF2357"/>
</dbReference>
<dbReference type="RefSeq" id="WP_162639848.1">
    <property type="nucleotide sequence ID" value="NZ_CP048286.1"/>
</dbReference>
<protein>
    <submittedName>
        <fullName evidence="2">DUF2357 domain-containing protein</fullName>
    </submittedName>
</protein>
<name>A0A6C0NXV9_9BACL</name>
<dbReference type="EMBL" id="CP048286">
    <property type="protein sequence ID" value="QHW31039.1"/>
    <property type="molecule type" value="Genomic_DNA"/>
</dbReference>
<feature type="domain" description="DUF2357" evidence="1">
    <location>
        <begin position="126"/>
        <end position="278"/>
    </location>
</feature>
<proteinExistence type="predicted"/>